<comment type="similarity">
    <text evidence="1">Belongs to the cycloisomerase 2 family.</text>
</comment>
<reference evidence="2 3" key="1">
    <citation type="submission" date="2021-03" db="EMBL/GenBank/DDBJ databases">
        <title>Glycomyces sp. nov., a novel actinomycete isolated from soil.</title>
        <authorList>
            <person name="Yang X."/>
            <person name="Xu X."/>
        </authorList>
    </citation>
    <scope>NUCLEOTIDE SEQUENCE [LARGE SCALE GENOMIC DNA]</scope>
    <source>
        <strain evidence="2 3">NEAU-S30</strain>
    </source>
</reference>
<evidence type="ECO:0000313" key="3">
    <source>
        <dbReference type="Proteomes" id="UP000681341"/>
    </source>
</evidence>
<dbReference type="Proteomes" id="UP000681341">
    <property type="component" value="Unassembled WGS sequence"/>
</dbReference>
<dbReference type="EMBL" id="JAGFNP010000009">
    <property type="protein sequence ID" value="MBO3734354.1"/>
    <property type="molecule type" value="Genomic_DNA"/>
</dbReference>
<dbReference type="PANTHER" id="PTHR30344:SF1">
    <property type="entry name" value="6-PHOSPHOGLUCONOLACTONASE"/>
    <property type="match status" value="1"/>
</dbReference>
<gene>
    <name evidence="2" type="ORF">J5V16_16110</name>
</gene>
<dbReference type="RefSeq" id="WP_208497467.1">
    <property type="nucleotide sequence ID" value="NZ_JAGFNP010000009.1"/>
</dbReference>
<sequence>MRYLLGDFTSAGGPGLVTAGPGGLGAAAAVADPSWVVVGPAAVYALSRSSTEPGSASAWHLGEDGALEHVGRDRSTGGCSPCHGAVDVSGRWLLVANYGKADGSGATVAVLPVGEGGVLGELADVVELEGSGPHADRQAGPHAHQVVCRGERVFAVDLGSDRVHAFDLGEDGKLVPVAVTPLEPRFGPRHLAFLGDRVVIAGELAGAFAVGAYDERSGRFAFGSPVPLPRNGTASLPAAVVPDPARGLVYLTVRGPDVLAVVDPAAGALLRSVPVGAAWPRDAVLAEDGSVLVACQHGGEVMRVDPSGRRPPVAEWTVPGVSCVAALES</sequence>
<accession>A0ABS3U6F5</accession>
<evidence type="ECO:0000313" key="2">
    <source>
        <dbReference type="EMBL" id="MBO3734354.1"/>
    </source>
</evidence>
<dbReference type="InterPro" id="IPR011048">
    <property type="entry name" value="Haem_d1_sf"/>
</dbReference>
<dbReference type="Pfam" id="PF10282">
    <property type="entry name" value="Lactonase"/>
    <property type="match status" value="1"/>
</dbReference>
<dbReference type="InterPro" id="IPR015943">
    <property type="entry name" value="WD40/YVTN_repeat-like_dom_sf"/>
</dbReference>
<proteinExistence type="inferred from homology"/>
<dbReference type="SUPFAM" id="SSF51004">
    <property type="entry name" value="C-terminal (heme d1) domain of cytochrome cd1-nitrite reductase"/>
    <property type="match status" value="1"/>
</dbReference>
<dbReference type="InterPro" id="IPR050282">
    <property type="entry name" value="Cycloisomerase_2"/>
</dbReference>
<keyword evidence="3" id="KW-1185">Reference proteome</keyword>
<evidence type="ECO:0000256" key="1">
    <source>
        <dbReference type="ARBA" id="ARBA00005564"/>
    </source>
</evidence>
<dbReference type="InterPro" id="IPR019405">
    <property type="entry name" value="Lactonase_7-beta_prop"/>
</dbReference>
<dbReference type="PANTHER" id="PTHR30344">
    <property type="entry name" value="6-PHOSPHOGLUCONOLACTONASE-RELATED"/>
    <property type="match status" value="1"/>
</dbReference>
<organism evidence="2 3">
    <name type="scientific">Glycomyces niveus</name>
    <dbReference type="NCBI Taxonomy" id="2820287"/>
    <lineage>
        <taxon>Bacteria</taxon>
        <taxon>Bacillati</taxon>
        <taxon>Actinomycetota</taxon>
        <taxon>Actinomycetes</taxon>
        <taxon>Glycomycetales</taxon>
        <taxon>Glycomycetaceae</taxon>
        <taxon>Glycomyces</taxon>
    </lineage>
</organism>
<protein>
    <submittedName>
        <fullName evidence="2">Beta-propeller fold lactonase family protein</fullName>
    </submittedName>
</protein>
<dbReference type="Gene3D" id="2.130.10.10">
    <property type="entry name" value="YVTN repeat-like/Quinoprotein amine dehydrogenase"/>
    <property type="match status" value="1"/>
</dbReference>
<name>A0ABS3U6F5_9ACTN</name>
<comment type="caution">
    <text evidence="2">The sequence shown here is derived from an EMBL/GenBank/DDBJ whole genome shotgun (WGS) entry which is preliminary data.</text>
</comment>